<protein>
    <submittedName>
        <fullName evidence="4">N-acetylglutamate synthase, GNAT family</fullName>
    </submittedName>
</protein>
<gene>
    <name evidence="4" type="ORF">SAMN05421828_11148</name>
</gene>
<keyword evidence="2" id="KW-0012">Acyltransferase</keyword>
<keyword evidence="1" id="KW-0808">Transferase</keyword>
<dbReference type="GO" id="GO:0016747">
    <property type="term" value="F:acyltransferase activity, transferring groups other than amino-acyl groups"/>
    <property type="evidence" value="ECO:0007669"/>
    <property type="project" value="InterPro"/>
</dbReference>
<dbReference type="InterPro" id="IPR000182">
    <property type="entry name" value="GNAT_dom"/>
</dbReference>
<dbReference type="Proteomes" id="UP000186308">
    <property type="component" value="Unassembled WGS sequence"/>
</dbReference>
<dbReference type="AlphaFoldDB" id="A0A8G2FEA2"/>
<accession>A0A8G2FEA2</accession>
<evidence type="ECO:0000256" key="1">
    <source>
        <dbReference type="ARBA" id="ARBA00022679"/>
    </source>
</evidence>
<dbReference type="Pfam" id="PF00583">
    <property type="entry name" value="Acetyltransf_1"/>
    <property type="match status" value="1"/>
</dbReference>
<dbReference type="SUPFAM" id="SSF55729">
    <property type="entry name" value="Acyl-CoA N-acyltransferases (Nat)"/>
    <property type="match status" value="1"/>
</dbReference>
<comment type="caution">
    <text evidence="4">The sequence shown here is derived from an EMBL/GenBank/DDBJ whole genome shotgun (WGS) entry which is preliminary data.</text>
</comment>
<evidence type="ECO:0000313" key="5">
    <source>
        <dbReference type="Proteomes" id="UP000186308"/>
    </source>
</evidence>
<evidence type="ECO:0000259" key="3">
    <source>
        <dbReference type="PROSITE" id="PS51186"/>
    </source>
</evidence>
<dbReference type="InterPro" id="IPR050832">
    <property type="entry name" value="Bact_Acetyltransf"/>
</dbReference>
<dbReference type="PROSITE" id="PS51186">
    <property type="entry name" value="GNAT"/>
    <property type="match status" value="1"/>
</dbReference>
<dbReference type="OrthoDB" id="281808at2"/>
<dbReference type="PANTHER" id="PTHR43877">
    <property type="entry name" value="AMINOALKYLPHOSPHONATE N-ACETYLTRANSFERASE-RELATED-RELATED"/>
    <property type="match status" value="1"/>
</dbReference>
<dbReference type="CDD" id="cd04301">
    <property type="entry name" value="NAT_SF"/>
    <property type="match status" value="1"/>
</dbReference>
<dbReference type="EMBL" id="FTNE01000011">
    <property type="protein sequence ID" value="SIQ89436.1"/>
    <property type="molecule type" value="Genomic_DNA"/>
</dbReference>
<keyword evidence="5" id="KW-1185">Reference proteome</keyword>
<dbReference type="PANTHER" id="PTHR43877:SF2">
    <property type="entry name" value="AMINOALKYLPHOSPHONATE N-ACETYLTRANSFERASE-RELATED"/>
    <property type="match status" value="1"/>
</dbReference>
<evidence type="ECO:0000256" key="2">
    <source>
        <dbReference type="ARBA" id="ARBA00023315"/>
    </source>
</evidence>
<dbReference type="Gene3D" id="3.40.630.30">
    <property type="match status" value="1"/>
</dbReference>
<feature type="domain" description="N-acetyltransferase" evidence="3">
    <location>
        <begin position="11"/>
        <end position="159"/>
    </location>
</feature>
<organism evidence="4 5">
    <name type="scientific">Acidiphilium rubrum</name>
    <dbReference type="NCBI Taxonomy" id="526"/>
    <lineage>
        <taxon>Bacteria</taxon>
        <taxon>Pseudomonadati</taxon>
        <taxon>Pseudomonadota</taxon>
        <taxon>Alphaproteobacteria</taxon>
        <taxon>Acetobacterales</taxon>
        <taxon>Acidocellaceae</taxon>
        <taxon>Acidiphilium</taxon>
    </lineage>
</organism>
<dbReference type="InterPro" id="IPR016181">
    <property type="entry name" value="Acyl_CoA_acyltransferase"/>
</dbReference>
<reference evidence="4 5" key="1">
    <citation type="submission" date="2017-01" db="EMBL/GenBank/DDBJ databases">
        <authorList>
            <person name="Varghese N."/>
            <person name="Submissions S."/>
        </authorList>
    </citation>
    <scope>NUCLEOTIDE SEQUENCE [LARGE SCALE GENOMIC DNA]</scope>
    <source>
        <strain evidence="4 5">ATCC 35905</strain>
    </source>
</reference>
<sequence>MTDTIETAIGPVLRRATVADADVIAAVTDAAYAKWVPIIGRKPVPMLVDYAVAVRDHLIDVLESDGTIIALIELVPEPGCLVIENIAVLPAHAGRGHGRRLMAHADSVAADHRLGRVRLYTNRKMTSNIALYQQLGFAIDHEEVKDDGRTIVHMSRSIAAIDR</sequence>
<name>A0A8G2FEA2_ACIRU</name>
<evidence type="ECO:0000313" key="4">
    <source>
        <dbReference type="EMBL" id="SIQ89436.1"/>
    </source>
</evidence>
<dbReference type="RefSeq" id="WP_035228878.1">
    <property type="nucleotide sequence ID" value="NZ_FTNE01000011.1"/>
</dbReference>
<proteinExistence type="predicted"/>